<evidence type="ECO:0000256" key="9">
    <source>
        <dbReference type="ARBA" id="ARBA00023136"/>
    </source>
</evidence>
<dbReference type="Pfam" id="PF12838">
    <property type="entry name" value="Fer4_7"/>
    <property type="match status" value="1"/>
</dbReference>
<evidence type="ECO:0000256" key="3">
    <source>
        <dbReference type="ARBA" id="ARBA00022723"/>
    </source>
</evidence>
<comment type="function">
    <text evidence="10">Part of a membrane-bound complex that couples electron transfer with translocation of ions across the membrane.</text>
</comment>
<evidence type="ECO:0000313" key="15">
    <source>
        <dbReference type="Proteomes" id="UP000199373"/>
    </source>
</evidence>
<keyword evidence="11" id="KW-1133">Transmembrane helix</keyword>
<dbReference type="SUPFAM" id="SSF54862">
    <property type="entry name" value="4Fe-4S ferredoxins"/>
    <property type="match status" value="1"/>
</dbReference>
<organism evidence="14 15">
    <name type="scientific">Prevotella aff. ruminicola Tc2-24</name>
    <dbReference type="NCBI Taxonomy" id="81582"/>
    <lineage>
        <taxon>Bacteria</taxon>
        <taxon>Pseudomonadati</taxon>
        <taxon>Bacteroidota</taxon>
        <taxon>Bacteroidia</taxon>
        <taxon>Bacteroidales</taxon>
        <taxon>Prevotellaceae</taxon>
        <taxon>Prevotella</taxon>
    </lineage>
</organism>
<feature type="domain" description="4Fe-4S ferredoxin-type" evidence="12">
    <location>
        <begin position="168"/>
        <end position="197"/>
    </location>
</feature>
<evidence type="ECO:0000256" key="8">
    <source>
        <dbReference type="ARBA" id="ARBA00023014"/>
    </source>
</evidence>
<keyword evidence="6 10" id="KW-0249">Electron transport</keyword>
<keyword evidence="2 10" id="KW-0004">4Fe-4S</keyword>
<sequence>MINIILIAVMVLGAIGLIAAVILYVASKKFAVYEDPRIAQVSELLPGANCGGCGFPGCAGMADALVKGADKGNIDNMFCPVGGTDIMGKVADLLGLAIANSEPMVAVVRCLGTCEHRAHVVEYGGLRTCTAMHACGAGETACGYGCLGCGDCVAACQFGAIKINPETGIPEVDEEKCTSCSACVKACPRGIIELRKKGPKGRRVFVSCVNKDKGAVSMKACKVSCIGCGKCEKECPFGAITVKDQLSYIDFNKCRLCRKCVTVCPTHAITTVNFPATKPKTENPVKSETNTGKEDQV</sequence>
<dbReference type="Gene3D" id="3.30.70.20">
    <property type="match status" value="2"/>
</dbReference>
<keyword evidence="7 10" id="KW-0408">Iron</keyword>
<evidence type="ECO:0000256" key="2">
    <source>
        <dbReference type="ARBA" id="ARBA00022485"/>
    </source>
</evidence>
<keyword evidence="15" id="KW-1185">Reference proteome</keyword>
<evidence type="ECO:0000256" key="1">
    <source>
        <dbReference type="ARBA" id="ARBA00022448"/>
    </source>
</evidence>
<evidence type="ECO:0000259" key="12">
    <source>
        <dbReference type="PROSITE" id="PS51379"/>
    </source>
</evidence>
<dbReference type="AlphaFoldDB" id="A0A1I0M288"/>
<name>A0A1I0M288_9BACT</name>
<keyword evidence="4 10" id="KW-0677">Repeat</keyword>
<evidence type="ECO:0000256" key="5">
    <source>
        <dbReference type="ARBA" id="ARBA00022967"/>
    </source>
</evidence>
<dbReference type="GO" id="GO:0022900">
    <property type="term" value="P:electron transport chain"/>
    <property type="evidence" value="ECO:0007669"/>
    <property type="project" value="UniProtKB-UniRule"/>
</dbReference>
<keyword evidence="5 10" id="KW-1278">Translocase</keyword>
<keyword evidence="1 10" id="KW-0813">Transport</keyword>
<evidence type="ECO:0000256" key="4">
    <source>
        <dbReference type="ARBA" id="ARBA00022737"/>
    </source>
</evidence>
<dbReference type="GO" id="GO:0046872">
    <property type="term" value="F:metal ion binding"/>
    <property type="evidence" value="ECO:0007669"/>
    <property type="project" value="UniProtKB-KW"/>
</dbReference>
<comment type="subcellular location">
    <subcellularLocation>
        <location evidence="10">Cell membrane</location>
    </subcellularLocation>
</comment>
<feature type="binding site" evidence="10">
    <location>
        <position position="79"/>
    </location>
    <ligand>
        <name>[4Fe-4S] cluster</name>
        <dbReference type="ChEBI" id="CHEBI:49883"/>
        <label>1</label>
    </ligand>
</feature>
<proteinExistence type="inferred from homology"/>
<feature type="domain" description="4Fe-4S ferredoxin-type" evidence="12">
    <location>
        <begin position="248"/>
        <end position="274"/>
    </location>
</feature>
<dbReference type="Gene3D" id="1.10.15.40">
    <property type="entry name" value="Electron transport complex subunit B, putative Fe-S cluster"/>
    <property type="match status" value="1"/>
</dbReference>
<feature type="binding site" evidence="10">
    <location>
        <position position="53"/>
    </location>
    <ligand>
        <name>[4Fe-4S] cluster</name>
        <dbReference type="ChEBI" id="CHEBI:49883"/>
        <label>1</label>
    </ligand>
</feature>
<dbReference type="GO" id="GO:0009055">
    <property type="term" value="F:electron transfer activity"/>
    <property type="evidence" value="ECO:0007669"/>
    <property type="project" value="InterPro"/>
</dbReference>
<dbReference type="CDD" id="cd10549">
    <property type="entry name" value="MtMvhB_like"/>
    <property type="match status" value="1"/>
</dbReference>
<dbReference type="PANTHER" id="PTHR43560">
    <property type="entry name" value="ION-TRANSLOCATING OXIDOREDUCTASE COMPLEX SUBUNIT B"/>
    <property type="match status" value="1"/>
</dbReference>
<gene>
    <name evidence="10" type="primary">rnfB</name>
    <name evidence="14" type="ORF">SAMN04487850_0253</name>
</gene>
<feature type="binding site" evidence="10">
    <location>
        <position position="177"/>
    </location>
    <ligand>
        <name>[4Fe-4S] cluster</name>
        <dbReference type="ChEBI" id="CHEBI:49883"/>
        <label>3</label>
    </ligand>
</feature>
<feature type="binding site" evidence="10">
    <location>
        <position position="152"/>
    </location>
    <ligand>
        <name>[4Fe-4S] cluster</name>
        <dbReference type="ChEBI" id="CHEBI:49883"/>
        <label>2</label>
    </ligand>
</feature>
<keyword evidence="9 10" id="KW-0472">Membrane</keyword>
<feature type="transmembrane region" description="Helical" evidence="11">
    <location>
        <begin position="6"/>
        <end position="27"/>
    </location>
</feature>
<dbReference type="GO" id="GO:0005886">
    <property type="term" value="C:plasma membrane"/>
    <property type="evidence" value="ECO:0007669"/>
    <property type="project" value="UniProtKB-SubCell"/>
</dbReference>
<dbReference type="InterPro" id="IPR017900">
    <property type="entry name" value="4Fe4S_Fe_S_CS"/>
</dbReference>
<dbReference type="PROSITE" id="PS51379">
    <property type="entry name" value="4FE4S_FER_2"/>
    <property type="match status" value="4"/>
</dbReference>
<dbReference type="InterPro" id="IPR010207">
    <property type="entry name" value="Elect_transpt_cplx_RnfB/RsxB"/>
</dbReference>
<feature type="binding site" evidence="10">
    <location>
        <position position="149"/>
    </location>
    <ligand>
        <name>[4Fe-4S] cluster</name>
        <dbReference type="ChEBI" id="CHEBI:49883"/>
        <label>2</label>
    </ligand>
</feature>
<evidence type="ECO:0000256" key="6">
    <source>
        <dbReference type="ARBA" id="ARBA00022982"/>
    </source>
</evidence>
<feature type="binding site" evidence="10">
    <location>
        <position position="58"/>
    </location>
    <ligand>
        <name>[4Fe-4S] cluster</name>
        <dbReference type="ChEBI" id="CHEBI:49883"/>
        <label>1</label>
    </ligand>
</feature>
<dbReference type="EC" id="7.-.-.-" evidence="10"/>
<keyword evidence="11" id="KW-0812">Transmembrane</keyword>
<dbReference type="NCBIfam" id="NF005504">
    <property type="entry name" value="PRK07118.1-3"/>
    <property type="match status" value="1"/>
</dbReference>
<feature type="domain" description="4Fe-4S ferredoxin-type" evidence="12">
    <location>
        <begin position="214"/>
        <end position="245"/>
    </location>
</feature>
<dbReference type="GO" id="GO:0051539">
    <property type="term" value="F:4 iron, 4 sulfur cluster binding"/>
    <property type="evidence" value="ECO:0007669"/>
    <property type="project" value="UniProtKB-UniRule"/>
</dbReference>
<keyword evidence="3 10" id="KW-0479">Metal-binding</keyword>
<feature type="binding site" evidence="10">
    <location>
        <position position="50"/>
    </location>
    <ligand>
        <name>[4Fe-4S] cluster</name>
        <dbReference type="ChEBI" id="CHEBI:49883"/>
        <label>1</label>
    </ligand>
</feature>
<dbReference type="InterPro" id="IPR050395">
    <property type="entry name" value="4Fe4S_Ferredoxin_RnfB"/>
</dbReference>
<evidence type="ECO:0000256" key="11">
    <source>
        <dbReference type="SAM" id="Phobius"/>
    </source>
</evidence>
<protein>
    <recommendedName>
        <fullName evidence="10">Ion-translocating oxidoreductase complex subunit B</fullName>
        <ecNumber evidence="10">7.-.-.-</ecNumber>
    </recommendedName>
    <alternativeName>
        <fullName evidence="10">Rnf electron transport complex subunit B</fullName>
    </alternativeName>
</protein>
<dbReference type="InterPro" id="IPR017896">
    <property type="entry name" value="4Fe4S_Fe-S-bd"/>
</dbReference>
<keyword evidence="10" id="KW-1003">Cell membrane</keyword>
<comment type="subunit">
    <text evidence="10">The complex is composed of six subunits: RnfA, RnfB, RnfC, RnfD, RnfE and RnfG.</text>
</comment>
<dbReference type="EMBL" id="FOIQ01000001">
    <property type="protein sequence ID" value="SEV82557.1"/>
    <property type="molecule type" value="Genomic_DNA"/>
</dbReference>
<feature type="binding site" evidence="10">
    <location>
        <position position="156"/>
    </location>
    <ligand>
        <name>[4Fe-4S] cluster</name>
        <dbReference type="ChEBI" id="CHEBI:49883"/>
        <label>3</label>
    </ligand>
</feature>
<comment type="similarity">
    <text evidence="10">Belongs to the 4Fe4S bacterial-type ferredoxin family. RnfB subfamily.</text>
</comment>
<evidence type="ECO:0000259" key="13">
    <source>
        <dbReference type="PROSITE" id="PS51656"/>
    </source>
</evidence>
<feature type="binding site" evidence="10">
    <location>
        <position position="187"/>
    </location>
    <ligand>
        <name>[4Fe-4S] cluster</name>
        <dbReference type="ChEBI" id="CHEBI:49883"/>
        <label>2</label>
    </ligand>
</feature>
<dbReference type="HAMAP" id="MF_00463">
    <property type="entry name" value="RsxB_RnfB"/>
    <property type="match status" value="1"/>
</dbReference>
<feature type="region of interest" description="Hydrophobic" evidence="10">
    <location>
        <begin position="1"/>
        <end position="27"/>
    </location>
</feature>
<accession>A0A1I0M288</accession>
<feature type="domain" description="4Fe-4S ferredoxin-type" evidence="12">
    <location>
        <begin position="146"/>
        <end position="166"/>
    </location>
</feature>
<feature type="binding site" evidence="10">
    <location>
        <position position="146"/>
    </location>
    <ligand>
        <name>[4Fe-4S] cluster</name>
        <dbReference type="ChEBI" id="CHEBI:49883"/>
        <label>2</label>
    </ligand>
</feature>
<reference evidence="14 15" key="1">
    <citation type="submission" date="2016-10" db="EMBL/GenBank/DDBJ databases">
        <authorList>
            <person name="de Groot N.N."/>
        </authorList>
    </citation>
    <scope>NUCLEOTIDE SEQUENCE [LARGE SCALE GENOMIC DNA]</scope>
    <source>
        <strain evidence="14 15">TC2-24</strain>
    </source>
</reference>
<dbReference type="PROSITE" id="PS51656">
    <property type="entry name" value="4FE4S"/>
    <property type="match status" value="1"/>
</dbReference>
<dbReference type="Proteomes" id="UP000199373">
    <property type="component" value="Unassembled WGS sequence"/>
</dbReference>
<evidence type="ECO:0000256" key="7">
    <source>
        <dbReference type="ARBA" id="ARBA00023004"/>
    </source>
</evidence>
<dbReference type="PANTHER" id="PTHR43560:SF1">
    <property type="entry name" value="ION-TRANSLOCATING OXIDOREDUCTASE COMPLEX SUBUNIT B"/>
    <property type="match status" value="1"/>
</dbReference>
<evidence type="ECO:0000313" key="14">
    <source>
        <dbReference type="EMBL" id="SEV82557.1"/>
    </source>
</evidence>
<feature type="binding site" evidence="10">
    <location>
        <position position="180"/>
    </location>
    <ligand>
        <name>[4Fe-4S] cluster</name>
        <dbReference type="ChEBI" id="CHEBI:49883"/>
        <label>3</label>
    </ligand>
</feature>
<dbReference type="PROSITE" id="PS00198">
    <property type="entry name" value="4FE4S_FER_1"/>
    <property type="match status" value="3"/>
</dbReference>
<dbReference type="Pfam" id="PF13187">
    <property type="entry name" value="Fer4_9"/>
    <property type="match status" value="1"/>
</dbReference>
<dbReference type="InterPro" id="IPR007202">
    <property type="entry name" value="4Fe-4S_dom"/>
</dbReference>
<keyword evidence="8 10" id="KW-0411">Iron-sulfur</keyword>
<feature type="domain" description="4Fe-4S" evidence="13">
    <location>
        <begin position="33"/>
        <end position="96"/>
    </location>
</feature>
<evidence type="ECO:0000256" key="10">
    <source>
        <dbReference type="HAMAP-Rule" id="MF_00463"/>
    </source>
</evidence>
<comment type="cofactor">
    <cofactor evidence="10">
        <name>[4Fe-4S] cluster</name>
        <dbReference type="ChEBI" id="CHEBI:49883"/>
    </cofactor>
    <text evidence="10">Binds 3 [4Fe-4S] clusters.</text>
</comment>
<dbReference type="Pfam" id="PF04060">
    <property type="entry name" value="FeS"/>
    <property type="match status" value="1"/>
</dbReference>
<feature type="binding site" evidence="10">
    <location>
        <position position="183"/>
    </location>
    <ligand>
        <name>[4Fe-4S] cluster</name>
        <dbReference type="ChEBI" id="CHEBI:49883"/>
        <label>3</label>
    </ligand>
</feature>
<feature type="binding site" evidence="10">
    <location>
        <position position="142"/>
    </location>
    <ligand>
        <name>[4Fe-4S] cluster</name>
        <dbReference type="ChEBI" id="CHEBI:49883"/>
        <label>2</label>
    </ligand>
</feature>